<feature type="transmembrane region" description="Helical" evidence="2">
    <location>
        <begin position="93"/>
        <end position="114"/>
    </location>
</feature>
<keyword evidence="2" id="KW-1133">Transmembrane helix</keyword>
<feature type="transmembrane region" description="Helical" evidence="2">
    <location>
        <begin position="60"/>
        <end position="81"/>
    </location>
</feature>
<dbReference type="EMBL" id="LAZR01000626">
    <property type="protein sequence ID" value="KKN62384.1"/>
    <property type="molecule type" value="Genomic_DNA"/>
</dbReference>
<keyword evidence="2" id="KW-0812">Transmembrane</keyword>
<feature type="transmembrane region" description="Helical" evidence="2">
    <location>
        <begin position="126"/>
        <end position="146"/>
    </location>
</feature>
<comment type="caution">
    <text evidence="3">The sequence shown here is derived from an EMBL/GenBank/DDBJ whole genome shotgun (WGS) entry which is preliminary data.</text>
</comment>
<dbReference type="GO" id="GO:0016020">
    <property type="term" value="C:membrane"/>
    <property type="evidence" value="ECO:0007669"/>
    <property type="project" value="TreeGrafter"/>
</dbReference>
<evidence type="ECO:0000256" key="2">
    <source>
        <dbReference type="SAM" id="Phobius"/>
    </source>
</evidence>
<evidence type="ECO:0008006" key="4">
    <source>
        <dbReference type="Google" id="ProtNLM"/>
    </source>
</evidence>
<gene>
    <name evidence="3" type="ORF">LCGC14_0512460</name>
</gene>
<dbReference type="PANTHER" id="PTHR43520">
    <property type="entry name" value="ATP7, ISOFORM B"/>
    <property type="match status" value="1"/>
</dbReference>
<name>A0A0F9S5P4_9ZZZZ</name>
<dbReference type="GO" id="GO:0043682">
    <property type="term" value="F:P-type divalent copper transporter activity"/>
    <property type="evidence" value="ECO:0007669"/>
    <property type="project" value="TreeGrafter"/>
</dbReference>
<accession>A0A0F9S5P4</accession>
<proteinExistence type="predicted"/>
<keyword evidence="2" id="KW-0472">Membrane</keyword>
<dbReference type="AlphaFoldDB" id="A0A0F9S5P4"/>
<dbReference type="GO" id="GO:0055070">
    <property type="term" value="P:copper ion homeostasis"/>
    <property type="evidence" value="ECO:0007669"/>
    <property type="project" value="TreeGrafter"/>
</dbReference>
<evidence type="ECO:0000313" key="3">
    <source>
        <dbReference type="EMBL" id="KKN62384.1"/>
    </source>
</evidence>
<reference evidence="3" key="1">
    <citation type="journal article" date="2015" name="Nature">
        <title>Complex archaea that bridge the gap between prokaryotes and eukaryotes.</title>
        <authorList>
            <person name="Spang A."/>
            <person name="Saw J.H."/>
            <person name="Jorgensen S.L."/>
            <person name="Zaremba-Niedzwiedzka K."/>
            <person name="Martijn J."/>
            <person name="Lind A.E."/>
            <person name="van Eijk R."/>
            <person name="Schleper C."/>
            <person name="Guy L."/>
            <person name="Ettema T.J."/>
        </authorList>
    </citation>
    <scope>NUCLEOTIDE SEQUENCE</scope>
</reference>
<evidence type="ECO:0000256" key="1">
    <source>
        <dbReference type="ARBA" id="ARBA00022967"/>
    </source>
</evidence>
<keyword evidence="1" id="KW-1278">Translocase</keyword>
<sequence>MKNNNIDRKTKQNTPGVLLDKEMNELNSHDTQNSNKTGHKGHMDQSAHHKMMIKDFRRRFYVSLIVTIPILILSPTIQGWLGVSIAFPGLDYVLLSMASFIFFYGGWPFLKGLVNEFRKKTPGMMTLIAVAISVAYFYSTATILGLKGNPFF</sequence>
<protein>
    <recommendedName>
        <fullName evidence="4">Heavy metal translocating P-type ATPase</fullName>
    </recommendedName>
</protein>
<organism evidence="3">
    <name type="scientific">marine sediment metagenome</name>
    <dbReference type="NCBI Taxonomy" id="412755"/>
    <lineage>
        <taxon>unclassified sequences</taxon>
        <taxon>metagenomes</taxon>
        <taxon>ecological metagenomes</taxon>
    </lineage>
</organism>
<dbReference type="GO" id="GO:0005507">
    <property type="term" value="F:copper ion binding"/>
    <property type="evidence" value="ECO:0007669"/>
    <property type="project" value="TreeGrafter"/>
</dbReference>
<dbReference type="PANTHER" id="PTHR43520:SF8">
    <property type="entry name" value="P-TYPE CU(+) TRANSPORTER"/>
    <property type="match status" value="1"/>
</dbReference>